<evidence type="ECO:0000313" key="2">
    <source>
        <dbReference type="Proteomes" id="UP000011988"/>
    </source>
</evidence>
<dbReference type="EMBL" id="ANIK01000035">
    <property type="protein sequence ID" value="EMJ95358.1"/>
    <property type="molecule type" value="Genomic_DNA"/>
</dbReference>
<evidence type="ECO:0000313" key="1">
    <source>
        <dbReference type="EMBL" id="EMJ95358.1"/>
    </source>
</evidence>
<proteinExistence type="predicted"/>
<accession>M6D2F0</accession>
<dbReference type="Pfam" id="PF26125">
    <property type="entry name" value="AcrVA2-like"/>
    <property type="match status" value="1"/>
</dbReference>
<reference evidence="1 2" key="1">
    <citation type="submission" date="2013-01" db="EMBL/GenBank/DDBJ databases">
        <authorList>
            <person name="Harkins D.M."/>
            <person name="Durkin A.S."/>
            <person name="Brinkac L.M."/>
            <person name="Haft D.H."/>
            <person name="Selengut J.D."/>
            <person name="Sanka R."/>
            <person name="DePew J."/>
            <person name="Purushe J."/>
            <person name="Galloway R.L."/>
            <person name="Vinetz J.M."/>
            <person name="Sutton G.G."/>
            <person name="Nierman W.C."/>
            <person name="Fouts D.E."/>
        </authorList>
    </citation>
    <scope>NUCLEOTIDE SEQUENCE [LARGE SCALE GENOMIC DNA]</scope>
    <source>
        <strain evidence="1 2">79601</strain>
    </source>
</reference>
<dbReference type="CDD" id="cd22987">
    <property type="entry name" value="AcrVA2-like"/>
    <property type="match status" value="1"/>
</dbReference>
<dbReference type="InterPro" id="IPR058915">
    <property type="entry name" value="AcrVA2-like"/>
</dbReference>
<name>M6D2F0_9LEPT</name>
<comment type="caution">
    <text evidence="1">The sequence shown here is derived from an EMBL/GenBank/DDBJ whole genome shotgun (WGS) entry which is preliminary data.</text>
</comment>
<sequence length="272" mass="31423">MATYFPNVFEGMPEQSDSQLVFKLLLVNQLAALAPWSFSKGVYKFSKELAKELVSSALPEKIPTEILKKIPLWSIYVEIPEGIIEDCNGFFVFLESTDGEEELRILPDYDNQPPFPLILKLGDYTVEESILELLKTNTKKVEQKLGFAGFERIKESIKTQTLELEKFITLILYICSENAEITGTYSHTTYKQRAKEKSNIELNQAAQVTVWDVGKEIGKKLRDYRETKKQTEIQSNMKSPHIRRAHWHHFWIGGKRSKELLLRWLSPIPVNL</sequence>
<organism evidence="1 2">
    <name type="scientific">Leptospira alstonii serovar Sichuan str. 79601</name>
    <dbReference type="NCBI Taxonomy" id="1218565"/>
    <lineage>
        <taxon>Bacteria</taxon>
        <taxon>Pseudomonadati</taxon>
        <taxon>Spirochaetota</taxon>
        <taxon>Spirochaetia</taxon>
        <taxon>Leptospirales</taxon>
        <taxon>Leptospiraceae</taxon>
        <taxon>Leptospira</taxon>
    </lineage>
</organism>
<protein>
    <submittedName>
        <fullName evidence="1">Uncharacterized protein</fullName>
    </submittedName>
</protein>
<gene>
    <name evidence="1" type="ORF">LEP1GSC194_3579</name>
</gene>
<dbReference type="Proteomes" id="UP000011988">
    <property type="component" value="Unassembled WGS sequence"/>
</dbReference>
<dbReference type="AlphaFoldDB" id="M6D2F0"/>
<dbReference type="PATRIC" id="fig|1218565.3.peg.1928"/>